<evidence type="ECO:0000256" key="4">
    <source>
        <dbReference type="ARBA" id="ARBA00022989"/>
    </source>
</evidence>
<evidence type="ECO:0000256" key="2">
    <source>
        <dbReference type="ARBA" id="ARBA00006565"/>
    </source>
</evidence>
<evidence type="ECO:0000256" key="5">
    <source>
        <dbReference type="ARBA" id="ARBA00023136"/>
    </source>
</evidence>
<dbReference type="AlphaFoldDB" id="A0A913ZP58"/>
<keyword evidence="5 6" id="KW-0472">Membrane</keyword>
<feature type="domain" description="CWH43-like N-terminal" evidence="7">
    <location>
        <begin position="11"/>
        <end position="241"/>
    </location>
</feature>
<comment type="similarity">
    <text evidence="2">Belongs to the DRAM/TMEM150 family.</text>
</comment>
<dbReference type="OrthoDB" id="191706at2759"/>
<dbReference type="OMA" id="CVYIRHR"/>
<organism evidence="8 9">
    <name type="scientific">Patiria miniata</name>
    <name type="common">Bat star</name>
    <name type="synonym">Asterina miniata</name>
    <dbReference type="NCBI Taxonomy" id="46514"/>
    <lineage>
        <taxon>Eukaryota</taxon>
        <taxon>Metazoa</taxon>
        <taxon>Echinodermata</taxon>
        <taxon>Eleutherozoa</taxon>
        <taxon>Asterozoa</taxon>
        <taxon>Asteroidea</taxon>
        <taxon>Valvatacea</taxon>
        <taxon>Valvatida</taxon>
        <taxon>Asterinidae</taxon>
        <taxon>Patiria</taxon>
    </lineage>
</organism>
<feature type="transmembrane region" description="Helical" evidence="6">
    <location>
        <begin position="168"/>
        <end position="191"/>
    </location>
</feature>
<name>A0A913ZP58_PATMI</name>
<dbReference type="PANTHER" id="PTHR21324">
    <property type="entry name" value="FASTING-INDUCIBLE INTEGRAL MEMBRANE PROTEIN TM6P1-RELATED"/>
    <property type="match status" value="1"/>
</dbReference>
<dbReference type="PANTHER" id="PTHR21324:SF2">
    <property type="entry name" value="EG:22E5.9 PROTEIN"/>
    <property type="match status" value="1"/>
</dbReference>
<keyword evidence="3 6" id="KW-0812">Transmembrane</keyword>
<evidence type="ECO:0000313" key="8">
    <source>
        <dbReference type="EnsemblMetazoa" id="XP_038053159.1"/>
    </source>
</evidence>
<accession>A0A913ZP58</accession>
<feature type="transmembrane region" description="Helical" evidence="6">
    <location>
        <begin position="12"/>
        <end position="32"/>
    </location>
</feature>
<dbReference type="InterPro" id="IPR050911">
    <property type="entry name" value="DRAM/TMEM150_Autophagy_Mod"/>
</dbReference>
<evidence type="ECO:0000313" key="9">
    <source>
        <dbReference type="Proteomes" id="UP000887568"/>
    </source>
</evidence>
<dbReference type="RefSeq" id="XP_038053159.1">
    <property type="nucleotide sequence ID" value="XM_038197231.1"/>
</dbReference>
<dbReference type="GeneID" id="119725699"/>
<evidence type="ECO:0000256" key="3">
    <source>
        <dbReference type="ARBA" id="ARBA00022692"/>
    </source>
</evidence>
<sequence length="263" mass="29352">MIVKILRELGYGWVPTAAGASILIGLVVPYIIAVRSNHVYYLLPWVSDTGALQPESCVFGQMLNVGSILVGATMYLRYRQIVQQSNVISSKVLKWNSLSVIPGSLAVLGLSILANFQEDLHHPESLQNAIHAGGAVTCFVFGVVYGYFHSRISYALSTEFWSRAMAVLRFTLTALTGIFLVITLGLASVAFEEFNGTFAEHMQWRPEDKGYDIHIISAIAEYLMSLTYVIFILTYYDELRTIKQIRDLFCPAKSKMSPTDYSK</sequence>
<dbReference type="InterPro" id="IPR019402">
    <property type="entry name" value="CWH43_N"/>
</dbReference>
<comment type="subcellular location">
    <subcellularLocation>
        <location evidence="1">Endomembrane system</location>
        <topology evidence="1">Multi-pass membrane protein</topology>
    </subcellularLocation>
</comment>
<feature type="transmembrane region" description="Helical" evidence="6">
    <location>
        <begin position="97"/>
        <end position="117"/>
    </location>
</feature>
<dbReference type="EnsemblMetazoa" id="XM_038197231.1">
    <property type="protein sequence ID" value="XP_038053159.1"/>
    <property type="gene ID" value="LOC119725699"/>
</dbReference>
<evidence type="ECO:0000259" key="7">
    <source>
        <dbReference type="Pfam" id="PF10277"/>
    </source>
</evidence>
<evidence type="ECO:0000256" key="6">
    <source>
        <dbReference type="SAM" id="Phobius"/>
    </source>
</evidence>
<keyword evidence="9" id="KW-1185">Reference proteome</keyword>
<protein>
    <recommendedName>
        <fullName evidence="7">CWH43-like N-terminal domain-containing protein</fullName>
    </recommendedName>
</protein>
<dbReference type="GO" id="GO:0012505">
    <property type="term" value="C:endomembrane system"/>
    <property type="evidence" value="ECO:0007669"/>
    <property type="project" value="UniProtKB-SubCell"/>
</dbReference>
<proteinExistence type="inferred from homology"/>
<keyword evidence="4 6" id="KW-1133">Transmembrane helix</keyword>
<reference evidence="8" key="1">
    <citation type="submission" date="2022-11" db="UniProtKB">
        <authorList>
            <consortium name="EnsemblMetazoa"/>
        </authorList>
    </citation>
    <scope>IDENTIFICATION</scope>
</reference>
<feature type="transmembrane region" description="Helical" evidence="6">
    <location>
        <begin position="58"/>
        <end position="76"/>
    </location>
</feature>
<feature type="transmembrane region" description="Helical" evidence="6">
    <location>
        <begin position="211"/>
        <end position="236"/>
    </location>
</feature>
<evidence type="ECO:0000256" key="1">
    <source>
        <dbReference type="ARBA" id="ARBA00004127"/>
    </source>
</evidence>
<dbReference type="Proteomes" id="UP000887568">
    <property type="component" value="Unplaced"/>
</dbReference>
<dbReference type="Pfam" id="PF10277">
    <property type="entry name" value="Frag1"/>
    <property type="match status" value="1"/>
</dbReference>
<feature type="transmembrane region" description="Helical" evidence="6">
    <location>
        <begin position="129"/>
        <end position="148"/>
    </location>
</feature>